<comment type="subcellular location">
    <subcellularLocation>
        <location evidence="1 9">Cell inner membrane</location>
        <topology evidence="1 9">Single-pass membrane protein</topology>
    </subcellularLocation>
</comment>
<evidence type="ECO:0000256" key="1">
    <source>
        <dbReference type="ARBA" id="ARBA00004377"/>
    </source>
</evidence>
<dbReference type="InterPro" id="IPR058982">
    <property type="entry name" value="Beta-barrel_AprE"/>
</dbReference>
<reference evidence="13 14" key="1">
    <citation type="submission" date="2019-06" db="EMBL/GenBank/DDBJ databases">
        <title>YIM 131921 draft genome.</title>
        <authorList>
            <person name="Jiang L."/>
        </authorList>
    </citation>
    <scope>NUCLEOTIDE SEQUENCE [LARGE SCALE GENOMIC DNA]</scope>
    <source>
        <strain evidence="13 14">YIM 131921</strain>
    </source>
</reference>
<comment type="similarity">
    <text evidence="2 9">Belongs to the membrane fusion protein (MFP) (TC 8.A.1) family.</text>
</comment>
<dbReference type="OrthoDB" id="9810980at2"/>
<evidence type="ECO:0000256" key="7">
    <source>
        <dbReference type="ARBA" id="ARBA00022989"/>
    </source>
</evidence>
<dbReference type="InterPro" id="IPR010129">
    <property type="entry name" value="T1SS_HlyD"/>
</dbReference>
<gene>
    <name evidence="13" type="ORF">FHG66_09925</name>
</gene>
<protein>
    <recommendedName>
        <fullName evidence="9">Membrane fusion protein (MFP) family protein</fullName>
    </recommendedName>
</protein>
<evidence type="ECO:0000256" key="2">
    <source>
        <dbReference type="ARBA" id="ARBA00009477"/>
    </source>
</evidence>
<organism evidence="13 14">
    <name type="scientific">Rubellimicrobium rubrum</name>
    <dbReference type="NCBI Taxonomy" id="2585369"/>
    <lineage>
        <taxon>Bacteria</taxon>
        <taxon>Pseudomonadati</taxon>
        <taxon>Pseudomonadota</taxon>
        <taxon>Alphaproteobacteria</taxon>
        <taxon>Rhodobacterales</taxon>
        <taxon>Roseobacteraceae</taxon>
        <taxon>Rubellimicrobium</taxon>
    </lineage>
</organism>
<dbReference type="PANTHER" id="PTHR30386">
    <property type="entry name" value="MEMBRANE FUSION SUBUNIT OF EMRAB-TOLC MULTIDRUG EFFLUX PUMP"/>
    <property type="match status" value="1"/>
</dbReference>
<evidence type="ECO:0000256" key="6">
    <source>
        <dbReference type="ARBA" id="ARBA00022692"/>
    </source>
</evidence>
<dbReference type="InterPro" id="IPR058781">
    <property type="entry name" value="HH_AprE-like"/>
</dbReference>
<evidence type="ECO:0000256" key="4">
    <source>
        <dbReference type="ARBA" id="ARBA00022475"/>
    </source>
</evidence>
<evidence type="ECO:0000256" key="10">
    <source>
        <dbReference type="SAM" id="Coils"/>
    </source>
</evidence>
<evidence type="ECO:0000313" key="13">
    <source>
        <dbReference type="EMBL" id="TNC49823.1"/>
    </source>
</evidence>
<keyword evidence="10" id="KW-0175">Coiled coil</keyword>
<accession>A0A5C4MXM7</accession>
<dbReference type="RefSeq" id="WP_139076599.1">
    <property type="nucleotide sequence ID" value="NZ_VDFU01000009.1"/>
</dbReference>
<evidence type="ECO:0000313" key="14">
    <source>
        <dbReference type="Proteomes" id="UP000305887"/>
    </source>
</evidence>
<evidence type="ECO:0000256" key="5">
    <source>
        <dbReference type="ARBA" id="ARBA00022519"/>
    </source>
</evidence>
<dbReference type="GO" id="GO:0005886">
    <property type="term" value="C:plasma membrane"/>
    <property type="evidence" value="ECO:0007669"/>
    <property type="project" value="UniProtKB-SubCell"/>
</dbReference>
<feature type="coiled-coil region" evidence="10">
    <location>
        <begin position="143"/>
        <end position="177"/>
    </location>
</feature>
<evidence type="ECO:0000259" key="11">
    <source>
        <dbReference type="Pfam" id="PF25994"/>
    </source>
</evidence>
<proteinExistence type="inferred from homology"/>
<name>A0A5C4MXM7_9RHOB</name>
<keyword evidence="4 9" id="KW-1003">Cell membrane</keyword>
<dbReference type="NCBIfam" id="TIGR01843">
    <property type="entry name" value="type_I_hlyD"/>
    <property type="match status" value="1"/>
</dbReference>
<dbReference type="GO" id="GO:0015031">
    <property type="term" value="P:protein transport"/>
    <property type="evidence" value="ECO:0007669"/>
    <property type="project" value="InterPro"/>
</dbReference>
<keyword evidence="7" id="KW-1133">Transmembrane helix</keyword>
<evidence type="ECO:0000256" key="3">
    <source>
        <dbReference type="ARBA" id="ARBA00022448"/>
    </source>
</evidence>
<keyword evidence="3 9" id="KW-0813">Transport</keyword>
<keyword evidence="8" id="KW-0472">Membrane</keyword>
<dbReference type="Gene3D" id="2.40.30.170">
    <property type="match status" value="1"/>
</dbReference>
<dbReference type="AlphaFoldDB" id="A0A5C4MXM7"/>
<feature type="domain" description="AprE-like beta-barrel" evidence="12">
    <location>
        <begin position="321"/>
        <end position="411"/>
    </location>
</feature>
<comment type="caution">
    <text evidence="13">The sequence shown here is derived from an EMBL/GenBank/DDBJ whole genome shotgun (WGS) entry which is preliminary data.</text>
</comment>
<dbReference type="EMBL" id="VDFU01000009">
    <property type="protein sequence ID" value="TNC49823.1"/>
    <property type="molecule type" value="Genomic_DNA"/>
</dbReference>
<evidence type="ECO:0000256" key="9">
    <source>
        <dbReference type="RuleBase" id="RU365093"/>
    </source>
</evidence>
<feature type="domain" description="AprE-like long alpha-helical hairpin" evidence="11">
    <location>
        <begin position="91"/>
        <end position="274"/>
    </location>
</feature>
<dbReference type="Pfam" id="PF25994">
    <property type="entry name" value="HH_AprE"/>
    <property type="match status" value="1"/>
</dbReference>
<evidence type="ECO:0000256" key="8">
    <source>
        <dbReference type="ARBA" id="ARBA00023136"/>
    </source>
</evidence>
<keyword evidence="5 9" id="KW-0997">Cell inner membrane</keyword>
<dbReference type="Proteomes" id="UP000305887">
    <property type="component" value="Unassembled WGS sequence"/>
</dbReference>
<dbReference type="PRINTS" id="PR01490">
    <property type="entry name" value="RTXTOXIND"/>
</dbReference>
<dbReference type="InterPro" id="IPR050739">
    <property type="entry name" value="MFP"/>
</dbReference>
<keyword evidence="6" id="KW-0812">Transmembrane</keyword>
<evidence type="ECO:0000259" key="12">
    <source>
        <dbReference type="Pfam" id="PF26002"/>
    </source>
</evidence>
<dbReference type="Pfam" id="PF26002">
    <property type="entry name" value="Beta-barrel_AprE"/>
    <property type="match status" value="1"/>
</dbReference>
<dbReference type="Gene3D" id="2.40.50.100">
    <property type="match status" value="1"/>
</dbReference>
<sequence length="434" mass="48134">MSAATDARWSARSPLLTGSLVLALLVGGFGAWGATTHITGAVIAHGRVEVAQNRQVVQHPDGGVVASIEVEEGQRVEQGDLLIRLDAEQLRSDLAVTEGQLLEILARRARFEAEEGEHDQLVFNPLLRDSKNPVAAELMQGSERLFRARKETAEREAEQLARQRDQTADQIEGIKAQQAATATQLELIERELTSQRSLFDRGLAQAGRLLELEREQANLMGRQGELTASVAQAEGRITEIEIQILRIESQGREEASSALRDLGFNQIELSEKRMALLTRLDRLDIRAPVSGIVYGLAVFAPRSVIRPADPLLYLVPQDRPLVISAQVEPIHVDEVHVGQEVTLRFSAFNQRETPELKARVMSVSADAFQDQNSRMSYYRAEVTIEEGEMAKLPEGLSLIPGMPVEAFIRTGERTPLSFLTKPLTDYFAKSFRET</sequence>
<dbReference type="PANTHER" id="PTHR30386:SF17">
    <property type="entry name" value="ALKALINE PROTEASE SECRETION PROTEIN APRE"/>
    <property type="match status" value="1"/>
</dbReference>
<keyword evidence="14" id="KW-1185">Reference proteome</keyword>